<name>A0A939RX95_9CELL</name>
<dbReference type="Proteomes" id="UP000664209">
    <property type="component" value="Unassembled WGS sequence"/>
</dbReference>
<dbReference type="AlphaFoldDB" id="A0A939RX95"/>
<reference evidence="2" key="1">
    <citation type="submission" date="2021-03" db="EMBL/GenBank/DDBJ databases">
        <title>Actinotalea soli sp. nov., isolated from soil.</title>
        <authorList>
            <person name="Ping W."/>
            <person name="Zhang J."/>
        </authorList>
    </citation>
    <scope>NUCLEOTIDE SEQUENCE</scope>
    <source>
        <strain evidence="2">BY-33</strain>
    </source>
</reference>
<evidence type="ECO:0000259" key="1">
    <source>
        <dbReference type="Pfam" id="PF12146"/>
    </source>
</evidence>
<keyword evidence="2" id="KW-0378">Hydrolase</keyword>
<gene>
    <name evidence="2" type="ORF">J4G33_14380</name>
</gene>
<dbReference type="Pfam" id="PF12146">
    <property type="entry name" value="Hydrolase_4"/>
    <property type="match status" value="1"/>
</dbReference>
<dbReference type="PANTHER" id="PTHR11614">
    <property type="entry name" value="PHOSPHOLIPASE-RELATED"/>
    <property type="match status" value="1"/>
</dbReference>
<evidence type="ECO:0000313" key="3">
    <source>
        <dbReference type="Proteomes" id="UP000664209"/>
    </source>
</evidence>
<keyword evidence="3" id="KW-1185">Reference proteome</keyword>
<dbReference type="InterPro" id="IPR022742">
    <property type="entry name" value="Hydrolase_4"/>
</dbReference>
<protein>
    <submittedName>
        <fullName evidence="2">Alpha/beta hydrolase</fullName>
    </submittedName>
</protein>
<dbReference type="InterPro" id="IPR051044">
    <property type="entry name" value="MAG_DAG_Lipase"/>
</dbReference>
<organism evidence="2 3">
    <name type="scientific">Actinotalea soli</name>
    <dbReference type="NCBI Taxonomy" id="2819234"/>
    <lineage>
        <taxon>Bacteria</taxon>
        <taxon>Bacillati</taxon>
        <taxon>Actinomycetota</taxon>
        <taxon>Actinomycetes</taxon>
        <taxon>Micrococcales</taxon>
        <taxon>Cellulomonadaceae</taxon>
        <taxon>Actinotalea</taxon>
    </lineage>
</organism>
<evidence type="ECO:0000313" key="2">
    <source>
        <dbReference type="EMBL" id="MBO1752996.1"/>
    </source>
</evidence>
<accession>A0A939RX95</accession>
<dbReference type="GO" id="GO:0016787">
    <property type="term" value="F:hydrolase activity"/>
    <property type="evidence" value="ECO:0007669"/>
    <property type="project" value="UniProtKB-KW"/>
</dbReference>
<feature type="domain" description="Serine aminopeptidase S33" evidence="1">
    <location>
        <begin position="63"/>
        <end position="211"/>
    </location>
</feature>
<dbReference type="Gene3D" id="3.40.50.1820">
    <property type="entry name" value="alpha/beta hydrolase"/>
    <property type="match status" value="1"/>
</dbReference>
<dbReference type="SUPFAM" id="SSF53474">
    <property type="entry name" value="alpha/beta-Hydrolases"/>
    <property type="match status" value="1"/>
</dbReference>
<dbReference type="EMBL" id="JAGEMK010000009">
    <property type="protein sequence ID" value="MBO1752996.1"/>
    <property type="molecule type" value="Genomic_DNA"/>
</dbReference>
<proteinExistence type="predicted"/>
<dbReference type="InterPro" id="IPR029058">
    <property type="entry name" value="AB_hydrolase_fold"/>
</dbReference>
<comment type="caution">
    <text evidence="2">The sequence shown here is derived from an EMBL/GenBank/DDBJ whole genome shotgun (WGS) entry which is preliminary data.</text>
</comment>
<sequence>MTTVPPVTPEEPSPTPAASAWVEDILGPDYQSRTLPLPEDEEGEVVATVVRYRPPAEEPRRAARAVLYVHGWNDYFFQTGLAEYWHGQGAAFYALDLRKYGRSLRPHHTPNYVANLRTYDEDLDAALAAMHEDLGPRARVMLMGHSTGGLVGVLWARRHPGRITGLVLNSPWLELTGSSVMRTLSTPVVQQLARIQPKSPMLNIDPGFYSRTILAEHGGEWTYDQAWRPTPYFPIRPGWLQAILTGHAQVARGLDLPLPIFMAASARSLILPRWREEMREVDTVLDVDLLARRAVLLGPLVTVVRIPGGLHDLTLSARPARERFYGELSRWLTAYGWN</sequence>